<feature type="compositionally biased region" description="Low complexity" evidence="1">
    <location>
        <begin position="109"/>
        <end position="118"/>
    </location>
</feature>
<gene>
    <name evidence="3" type="ORF">FIV42_17960</name>
</gene>
<evidence type="ECO:0000313" key="4">
    <source>
        <dbReference type="Proteomes" id="UP000315995"/>
    </source>
</evidence>
<feature type="region of interest" description="Disordered" evidence="1">
    <location>
        <begin position="32"/>
        <end position="139"/>
    </location>
</feature>
<keyword evidence="4" id="KW-1185">Reference proteome</keyword>
<dbReference type="EMBL" id="CP041186">
    <property type="protein sequence ID" value="QDG52551.1"/>
    <property type="molecule type" value="Genomic_DNA"/>
</dbReference>
<protein>
    <submittedName>
        <fullName evidence="3">Uncharacterized protein</fullName>
    </submittedName>
</protein>
<sequence>MFNTAVFFRRNLFALLLVFSAAAVGCGGAADKDDASFDSKNSGGILEEGSSPSTDGSDDAGDDPYSVGDPSDEESPVLVGDINDDEQPSADLEADTKSDTDTDTKSDTDQSGDQTGDQTDGGGQTADAPPASNGSNPLAFLNRSDMRAMWVWSEIPGAKEIVENIGGAQDELLQFAAAPHGDSSRALNRLYFEARGHTNADRWSQPRAVTYDPLLDTSKQGALRSFLRRAHSQGIDVEYLDGQAIWVASDALAEVPKQICRDIVAFNKTTNDVAERLDGAHFDIEPHTVREGPYAGLWWENRLDGGYNAEWTQRWKGIMNSCRAIFDAYEAETGHKLILASDVGADYAYYNKPILEFFNGPNSPVDYIGIMNYYDNRPNANGQPSFFFGESEGGTVTGGVEQNLELWTNTPLVFGLETGPTSIAPDWMSFYQEGYNAMNTVVDQLRSDYGTTQALGVAIHHYSPNSYKDLNP</sequence>
<accession>A0A5B8YBG1</accession>
<dbReference type="Proteomes" id="UP000315995">
    <property type="component" value="Chromosome"/>
</dbReference>
<evidence type="ECO:0000256" key="1">
    <source>
        <dbReference type="SAM" id="MobiDB-lite"/>
    </source>
</evidence>
<name>A0A4Y6PW28_PERCE</name>
<feature type="chain" id="PRO_5030106538" evidence="2">
    <location>
        <begin position="30"/>
        <end position="472"/>
    </location>
</feature>
<dbReference type="AlphaFoldDB" id="A0A4Y6PW28"/>
<organism evidence="3 4">
    <name type="scientific">Persicimonas caeni</name>
    <dbReference type="NCBI Taxonomy" id="2292766"/>
    <lineage>
        <taxon>Bacteria</taxon>
        <taxon>Deltaproteobacteria</taxon>
        <taxon>Bradymonadales</taxon>
        <taxon>Bradymonadaceae</taxon>
        <taxon>Persicimonas</taxon>
    </lineage>
</organism>
<accession>A0A4Y6PW28</accession>
<evidence type="ECO:0000313" key="3">
    <source>
        <dbReference type="EMBL" id="QDG52551.1"/>
    </source>
</evidence>
<keyword evidence="2" id="KW-0732">Signal</keyword>
<dbReference type="RefSeq" id="WP_141199018.1">
    <property type="nucleotide sequence ID" value="NZ_CP041186.1"/>
</dbReference>
<dbReference type="OrthoDB" id="5524848at2"/>
<evidence type="ECO:0000256" key="2">
    <source>
        <dbReference type="SAM" id="SignalP"/>
    </source>
</evidence>
<reference evidence="3 4" key="1">
    <citation type="submission" date="2019-06" db="EMBL/GenBank/DDBJ databases">
        <title>Persicimonas caeni gen. nov., sp. nov., a predatory bacterium isolated from solar saltern.</title>
        <authorList>
            <person name="Wang S."/>
        </authorList>
    </citation>
    <scope>NUCLEOTIDE SEQUENCE [LARGE SCALE GENOMIC DNA]</scope>
    <source>
        <strain evidence="3 4">YN101</strain>
    </source>
</reference>
<proteinExistence type="predicted"/>
<feature type="compositionally biased region" description="Basic and acidic residues" evidence="1">
    <location>
        <begin position="94"/>
        <end position="108"/>
    </location>
</feature>
<feature type="signal peptide" evidence="2">
    <location>
        <begin position="1"/>
        <end position="29"/>
    </location>
</feature>